<dbReference type="InterPro" id="IPR038987">
    <property type="entry name" value="MoeA-like"/>
</dbReference>
<comment type="caution">
    <text evidence="13">The sequence shown here is derived from an EMBL/GenBank/DDBJ whole genome shotgun (WGS) entry which is preliminary data.</text>
</comment>
<dbReference type="Pfam" id="PF03454">
    <property type="entry name" value="MoeA_C"/>
    <property type="match status" value="1"/>
</dbReference>
<dbReference type="PATRIC" id="fig|1225564.3.peg.4230"/>
<accession>A0A0H1RJA3</accession>
<comment type="cofactor">
    <cofactor evidence="1 11">
        <name>Mg(2+)</name>
        <dbReference type="ChEBI" id="CHEBI:18420"/>
    </cofactor>
</comment>
<comment type="pathway">
    <text evidence="3 11">Cofactor biosynthesis; molybdopterin biosynthesis.</text>
</comment>
<dbReference type="Gene3D" id="3.40.980.10">
    <property type="entry name" value="MoaB/Mog-like domain"/>
    <property type="match status" value="1"/>
</dbReference>
<dbReference type="SUPFAM" id="SSF53218">
    <property type="entry name" value="Molybdenum cofactor biosynthesis proteins"/>
    <property type="match status" value="1"/>
</dbReference>
<dbReference type="GO" id="GO:0046872">
    <property type="term" value="F:metal ion binding"/>
    <property type="evidence" value="ECO:0007669"/>
    <property type="project" value="UniProtKB-UniRule"/>
</dbReference>
<comment type="function">
    <text evidence="2 11">Catalyzes the insertion of molybdate into adenylated molybdopterin with the concomitant release of AMP.</text>
</comment>
<dbReference type="Pfam" id="PF00994">
    <property type="entry name" value="MoCF_biosynth"/>
    <property type="match status" value="1"/>
</dbReference>
<dbReference type="UniPathway" id="UPA00344"/>
<evidence type="ECO:0000256" key="1">
    <source>
        <dbReference type="ARBA" id="ARBA00001946"/>
    </source>
</evidence>
<comment type="similarity">
    <text evidence="4 11">Belongs to the MoeA family.</text>
</comment>
<evidence type="ECO:0000256" key="6">
    <source>
        <dbReference type="ARBA" id="ARBA00022679"/>
    </source>
</evidence>
<keyword evidence="5 11" id="KW-0500">Molybdenum</keyword>
<dbReference type="Gene3D" id="2.170.190.11">
    <property type="entry name" value="Molybdopterin biosynthesis moea protein, domain 3"/>
    <property type="match status" value="1"/>
</dbReference>
<dbReference type="GO" id="GO:0005829">
    <property type="term" value="C:cytosol"/>
    <property type="evidence" value="ECO:0007669"/>
    <property type="project" value="TreeGrafter"/>
</dbReference>
<evidence type="ECO:0000256" key="10">
    <source>
        <dbReference type="ARBA" id="ARBA00047317"/>
    </source>
</evidence>
<dbReference type="Proteomes" id="UP000035489">
    <property type="component" value="Unassembled WGS sequence"/>
</dbReference>
<feature type="domain" description="MoaB/Mog" evidence="12">
    <location>
        <begin position="178"/>
        <end position="317"/>
    </location>
</feature>
<dbReference type="SUPFAM" id="SSF63882">
    <property type="entry name" value="MoeA N-terminal region -like"/>
    <property type="match status" value="1"/>
</dbReference>
<dbReference type="AlphaFoldDB" id="A0A0H1RJA3"/>
<dbReference type="InterPro" id="IPR001453">
    <property type="entry name" value="MoaB/Mog_dom"/>
</dbReference>
<sequence>MSLIPVEDALSRVLASVERPVSIEHVPLSECAGRALAQDMSALRDQPPFPASAMDGYALRSVDVDHVPTSLQMIGTSAAGQRFSGAVGSQQAVRIFTGAPLPDGADTIVIQEDTEVSGDRVIVKERPRHGQHIRKAGLDFAAGDVLLQAGLCLDARHIALAAAMGHGTLPVRRKPRVAILATGDELVRAGELAGPDQITASSLPATAVMAEKAGAEAIDLGIARDTLESLEERIQAARDAGADILVTLGGASVGEHDLVQKALQFQGMELGFWRVALRPGKPLMHGKLGDMLLLGLPGNPVSTLVCAVLFLVPAIRALLGDAQPDADPTETAILGADLPANGPRQDYMRASLAWEEFETSLTQRTERMPLPVATPHLIQDSSMLSILERSDALLVRPPHAPAAQAGEPCRIIRLERFC</sequence>
<dbReference type="Pfam" id="PF03453">
    <property type="entry name" value="MoeA_N"/>
    <property type="match status" value="1"/>
</dbReference>
<dbReference type="InterPro" id="IPR036425">
    <property type="entry name" value="MoaB/Mog-like_dom_sf"/>
</dbReference>
<dbReference type="SMART" id="SM00852">
    <property type="entry name" value="MoCF_biosynth"/>
    <property type="match status" value="1"/>
</dbReference>
<dbReference type="SUPFAM" id="SSF63867">
    <property type="entry name" value="MoeA C-terminal domain-like"/>
    <property type="match status" value="1"/>
</dbReference>
<evidence type="ECO:0000256" key="8">
    <source>
        <dbReference type="ARBA" id="ARBA00022842"/>
    </source>
</evidence>
<evidence type="ECO:0000256" key="11">
    <source>
        <dbReference type="RuleBase" id="RU365090"/>
    </source>
</evidence>
<comment type="catalytic activity">
    <reaction evidence="10">
        <text>adenylyl-molybdopterin + molybdate = Mo-molybdopterin + AMP + H(+)</text>
        <dbReference type="Rhea" id="RHEA:35047"/>
        <dbReference type="ChEBI" id="CHEBI:15378"/>
        <dbReference type="ChEBI" id="CHEBI:36264"/>
        <dbReference type="ChEBI" id="CHEBI:62727"/>
        <dbReference type="ChEBI" id="CHEBI:71302"/>
        <dbReference type="ChEBI" id="CHEBI:456215"/>
        <dbReference type="EC" id="2.10.1.1"/>
    </reaction>
</comment>
<dbReference type="Gene3D" id="3.90.105.10">
    <property type="entry name" value="Molybdopterin biosynthesis moea protein, domain 2"/>
    <property type="match status" value="1"/>
</dbReference>
<evidence type="ECO:0000256" key="3">
    <source>
        <dbReference type="ARBA" id="ARBA00005046"/>
    </source>
</evidence>
<dbReference type="GO" id="GO:0006777">
    <property type="term" value="P:Mo-molybdopterin cofactor biosynthetic process"/>
    <property type="evidence" value="ECO:0007669"/>
    <property type="project" value="UniProtKB-UniRule"/>
</dbReference>
<keyword evidence="6 11" id="KW-0808">Transferase</keyword>
<dbReference type="InterPro" id="IPR005110">
    <property type="entry name" value="MoeA_linker/N"/>
</dbReference>
<keyword evidence="7 11" id="KW-0479">Metal-binding</keyword>
<evidence type="ECO:0000259" key="12">
    <source>
        <dbReference type="SMART" id="SM00852"/>
    </source>
</evidence>
<dbReference type="GO" id="GO:0061599">
    <property type="term" value="F:molybdopterin molybdotransferase activity"/>
    <property type="evidence" value="ECO:0007669"/>
    <property type="project" value="UniProtKB-UniRule"/>
</dbReference>
<gene>
    <name evidence="13" type="ORF">AA309_01545</name>
</gene>
<keyword evidence="8 11" id="KW-0460">Magnesium</keyword>
<dbReference type="RefSeq" id="WP_047187212.1">
    <property type="nucleotide sequence ID" value="NZ_LCYG01000004.1"/>
</dbReference>
<evidence type="ECO:0000313" key="13">
    <source>
        <dbReference type="EMBL" id="KLK94906.1"/>
    </source>
</evidence>
<dbReference type="STRING" id="1225564.AA309_01545"/>
<dbReference type="FunFam" id="3.40.980.10:FF:000004">
    <property type="entry name" value="Molybdopterin molybdenumtransferase"/>
    <property type="match status" value="1"/>
</dbReference>
<dbReference type="NCBIfam" id="NF045515">
    <property type="entry name" value="Glp_gephyrin"/>
    <property type="match status" value="1"/>
</dbReference>
<dbReference type="PANTHER" id="PTHR10192">
    <property type="entry name" value="MOLYBDOPTERIN BIOSYNTHESIS PROTEIN"/>
    <property type="match status" value="1"/>
</dbReference>
<dbReference type="InterPro" id="IPR036688">
    <property type="entry name" value="MoeA_C_domain_IV_sf"/>
</dbReference>
<name>A0A0H1RJA3_9HYPH</name>
<dbReference type="EMBL" id="LCYG01000004">
    <property type="protein sequence ID" value="KLK94906.1"/>
    <property type="molecule type" value="Genomic_DNA"/>
</dbReference>
<dbReference type="CDD" id="cd00887">
    <property type="entry name" value="MoeA"/>
    <property type="match status" value="1"/>
</dbReference>
<reference evidence="13 14" key="1">
    <citation type="submission" date="2015-05" db="EMBL/GenBank/DDBJ databases">
        <title>Draft genome sequence of Microvirga vignae strain BR3299, a novel nitrogen fixing bacteria isolated from Brazil semi-aired region.</title>
        <authorList>
            <person name="Zilli J.E."/>
            <person name="Passos S.R."/>
            <person name="Leite J."/>
            <person name="Baldani J.I."/>
            <person name="Xavier G.R."/>
            <person name="Rumjaneck N.G."/>
            <person name="Simoes-Araujo J.L."/>
        </authorList>
    </citation>
    <scope>NUCLEOTIDE SEQUENCE [LARGE SCALE GENOMIC DNA]</scope>
    <source>
        <strain evidence="13 14">BR3299</strain>
    </source>
</reference>
<organism evidence="13 14">
    <name type="scientific">Microvirga vignae</name>
    <dbReference type="NCBI Taxonomy" id="1225564"/>
    <lineage>
        <taxon>Bacteria</taxon>
        <taxon>Pseudomonadati</taxon>
        <taxon>Pseudomonadota</taxon>
        <taxon>Alphaproteobacteria</taxon>
        <taxon>Hyphomicrobiales</taxon>
        <taxon>Methylobacteriaceae</taxon>
        <taxon>Microvirga</taxon>
    </lineage>
</organism>
<evidence type="ECO:0000256" key="7">
    <source>
        <dbReference type="ARBA" id="ARBA00022723"/>
    </source>
</evidence>
<proteinExistence type="inferred from homology"/>
<evidence type="ECO:0000313" key="14">
    <source>
        <dbReference type="Proteomes" id="UP000035489"/>
    </source>
</evidence>
<keyword evidence="9 11" id="KW-0501">Molybdenum cofactor biosynthesis</keyword>
<keyword evidence="14" id="KW-1185">Reference proteome</keyword>
<evidence type="ECO:0000256" key="5">
    <source>
        <dbReference type="ARBA" id="ARBA00022505"/>
    </source>
</evidence>
<dbReference type="OrthoDB" id="9804758at2"/>
<dbReference type="FunFam" id="2.170.190.11:FF:000001">
    <property type="entry name" value="Molybdopterin molybdenumtransferase"/>
    <property type="match status" value="1"/>
</dbReference>
<evidence type="ECO:0000256" key="2">
    <source>
        <dbReference type="ARBA" id="ARBA00002901"/>
    </source>
</evidence>
<evidence type="ECO:0000256" key="9">
    <source>
        <dbReference type="ARBA" id="ARBA00023150"/>
    </source>
</evidence>
<dbReference type="InterPro" id="IPR036135">
    <property type="entry name" value="MoeA_linker/N_sf"/>
</dbReference>
<protein>
    <recommendedName>
        <fullName evidence="11">Molybdopterin molybdenumtransferase</fullName>
        <ecNumber evidence="11">2.10.1.1</ecNumber>
    </recommendedName>
</protein>
<dbReference type="Gene3D" id="2.40.340.10">
    <property type="entry name" value="MoeA, C-terminal, domain IV"/>
    <property type="match status" value="1"/>
</dbReference>
<dbReference type="PANTHER" id="PTHR10192:SF5">
    <property type="entry name" value="GEPHYRIN"/>
    <property type="match status" value="1"/>
</dbReference>
<dbReference type="EC" id="2.10.1.1" evidence="11"/>
<dbReference type="InterPro" id="IPR005111">
    <property type="entry name" value="MoeA_C_domain_IV"/>
</dbReference>
<evidence type="ECO:0000256" key="4">
    <source>
        <dbReference type="ARBA" id="ARBA00010763"/>
    </source>
</evidence>